<sequence>MINLFNIMDSVEEEEMALKKAGSILMAVSNAMQYAPHNSNCYIMAVCAAGDIVKNTEVMLEVLKDGISNHLQAERKNITNVEGGTR</sequence>
<comment type="caution">
    <text evidence="1">The sequence shown here is derived from an EMBL/GenBank/DDBJ whole genome shotgun (WGS) entry which is preliminary data.</text>
</comment>
<proteinExistence type="predicted"/>
<evidence type="ECO:0000313" key="1">
    <source>
        <dbReference type="EMBL" id="MBC5647542.1"/>
    </source>
</evidence>
<accession>A0ABR7ECP1</accession>
<dbReference type="Proteomes" id="UP000606889">
    <property type="component" value="Unassembled WGS sequence"/>
</dbReference>
<gene>
    <name evidence="1" type="ORF">H8S18_04270</name>
</gene>
<dbReference type="EMBL" id="JACOON010000002">
    <property type="protein sequence ID" value="MBC5647542.1"/>
    <property type="molecule type" value="Genomic_DNA"/>
</dbReference>
<organism evidence="1 2">
    <name type="scientific">Christensenella tenuis</name>
    <dbReference type="NCBI Taxonomy" id="2763033"/>
    <lineage>
        <taxon>Bacteria</taxon>
        <taxon>Bacillati</taxon>
        <taxon>Bacillota</taxon>
        <taxon>Clostridia</taxon>
        <taxon>Christensenellales</taxon>
        <taxon>Christensenellaceae</taxon>
        <taxon>Christensenella</taxon>
    </lineage>
</organism>
<name>A0ABR7ECP1_9FIRM</name>
<dbReference type="RefSeq" id="WP_186857067.1">
    <property type="nucleotide sequence ID" value="NZ_JACOON010000002.1"/>
</dbReference>
<protein>
    <submittedName>
        <fullName evidence="1">Uncharacterized protein</fullName>
    </submittedName>
</protein>
<keyword evidence="2" id="KW-1185">Reference proteome</keyword>
<evidence type="ECO:0000313" key="2">
    <source>
        <dbReference type="Proteomes" id="UP000606889"/>
    </source>
</evidence>
<reference evidence="1 2" key="1">
    <citation type="submission" date="2020-08" db="EMBL/GenBank/DDBJ databases">
        <title>Genome public.</title>
        <authorList>
            <person name="Liu C."/>
            <person name="Sun Q."/>
        </authorList>
    </citation>
    <scope>NUCLEOTIDE SEQUENCE [LARGE SCALE GENOMIC DNA]</scope>
    <source>
        <strain evidence="1 2">NSJ-35</strain>
    </source>
</reference>